<sequence length="29" mass="3422">MLLQPLVILQKNLFVIVLINSHIQLDHRI</sequence>
<accession>A0AAU8BA06</accession>
<proteinExistence type="predicted"/>
<organism evidence="1">
    <name type="scientific">Dulem virus 42</name>
    <dbReference type="NCBI Taxonomy" id="3145760"/>
    <lineage>
        <taxon>Viruses</taxon>
        <taxon>Duplodnaviria</taxon>
        <taxon>Heunggongvirae</taxon>
        <taxon>Uroviricota</taxon>
        <taxon>Caudoviricetes</taxon>
    </lineage>
</organism>
<reference evidence="1" key="1">
    <citation type="submission" date="2024-03" db="EMBL/GenBank/DDBJ databases">
        <title>Diverse circular DNA viruses in blood, oral, and fecal samples of captive lemurs.</title>
        <authorList>
            <person name="Paietta E.N."/>
            <person name="Kraberger S."/>
            <person name="Lund M.C."/>
            <person name="Custer J.M."/>
            <person name="Vargas K.M."/>
            <person name="Ehmke E.E."/>
            <person name="Yoder A.D."/>
            <person name="Varsani A."/>
        </authorList>
    </citation>
    <scope>NUCLEOTIDE SEQUENCE</scope>
    <source>
        <strain evidence="1">Duke_30FF_63</strain>
    </source>
</reference>
<name>A0AAU8BA06_9CAUD</name>
<protein>
    <submittedName>
        <fullName evidence="1">Uncharacterized protein</fullName>
    </submittedName>
</protein>
<evidence type="ECO:0000313" key="1">
    <source>
        <dbReference type="EMBL" id="XCD08381.1"/>
    </source>
</evidence>
<dbReference type="EMBL" id="PP511876">
    <property type="protein sequence ID" value="XCD08381.1"/>
    <property type="molecule type" value="Genomic_DNA"/>
</dbReference>